<dbReference type="InterPro" id="IPR035897">
    <property type="entry name" value="Toll_tir_struct_dom_sf"/>
</dbReference>
<evidence type="ECO:0000313" key="2">
    <source>
        <dbReference type="EMBL" id="RUT72932.1"/>
    </source>
</evidence>
<evidence type="ECO:0008006" key="4">
    <source>
        <dbReference type="Google" id="ProtNLM"/>
    </source>
</evidence>
<dbReference type="RefSeq" id="WP_127344940.1">
    <property type="nucleotide sequence ID" value="NZ_RJJX01000035.1"/>
</dbReference>
<protein>
    <recommendedName>
        <fullName evidence="4">TIR domain-containing protein</fullName>
    </recommendedName>
</protein>
<dbReference type="Gene3D" id="3.40.50.10140">
    <property type="entry name" value="Toll/interleukin-1 receptor homology (TIR) domain"/>
    <property type="match status" value="1"/>
</dbReference>
<organism evidence="2 3">
    <name type="scientific">Ancylomarina longa</name>
    <dbReference type="NCBI Taxonomy" id="2487017"/>
    <lineage>
        <taxon>Bacteria</taxon>
        <taxon>Pseudomonadati</taxon>
        <taxon>Bacteroidota</taxon>
        <taxon>Bacteroidia</taxon>
        <taxon>Marinilabiliales</taxon>
        <taxon>Marinifilaceae</taxon>
        <taxon>Ancylomarina</taxon>
    </lineage>
</organism>
<keyword evidence="1" id="KW-0472">Membrane</keyword>
<feature type="transmembrane region" description="Helical" evidence="1">
    <location>
        <begin position="164"/>
        <end position="185"/>
    </location>
</feature>
<dbReference type="OrthoDB" id="754716at2"/>
<name>A0A434AF14_9BACT</name>
<keyword evidence="1" id="KW-0812">Transmembrane</keyword>
<reference evidence="2 3" key="1">
    <citation type="submission" date="2018-11" db="EMBL/GenBank/DDBJ databases">
        <title>Parancylomarina longa gen. nov., sp. nov., isolated from sediments of southern Okinawa.</title>
        <authorList>
            <person name="Fu T."/>
        </authorList>
    </citation>
    <scope>NUCLEOTIDE SEQUENCE [LARGE SCALE GENOMIC DNA]</scope>
    <source>
        <strain evidence="2 3">T3-2 S1-C</strain>
    </source>
</reference>
<sequence>MSKKNKPKAFISCSVRDEDLKFNTAIEKVVKRYGFEPCGTVGRHVNYAEPISDSMKKEIQACDILVVAAPPRYIQSEISDKANLTYAIPEMIQVESAMAHSFEKPVVAFVQDGVNIGNFIPNITQYFLVDAQTYKVKASRQLKPFFKDLHKRVAVSIKEKDKEAFGWLVLFSFAVVGIYTAIKWIRRWFTTSE</sequence>
<keyword evidence="3" id="KW-1185">Reference proteome</keyword>
<accession>A0A434AF14</accession>
<evidence type="ECO:0000256" key="1">
    <source>
        <dbReference type="SAM" id="Phobius"/>
    </source>
</evidence>
<dbReference type="Proteomes" id="UP000282985">
    <property type="component" value="Unassembled WGS sequence"/>
</dbReference>
<keyword evidence="1" id="KW-1133">Transmembrane helix</keyword>
<dbReference type="EMBL" id="RJJX01000035">
    <property type="protein sequence ID" value="RUT72932.1"/>
    <property type="molecule type" value="Genomic_DNA"/>
</dbReference>
<dbReference type="AlphaFoldDB" id="A0A434AF14"/>
<proteinExistence type="predicted"/>
<evidence type="ECO:0000313" key="3">
    <source>
        <dbReference type="Proteomes" id="UP000282985"/>
    </source>
</evidence>
<comment type="caution">
    <text evidence="2">The sequence shown here is derived from an EMBL/GenBank/DDBJ whole genome shotgun (WGS) entry which is preliminary data.</text>
</comment>
<gene>
    <name evidence="2" type="ORF">DLK05_15850</name>
</gene>